<protein>
    <submittedName>
        <fullName evidence="5">Uncharacterized protein</fullName>
    </submittedName>
</protein>
<keyword evidence="6" id="KW-1185">Reference proteome</keyword>
<dbReference type="PANTHER" id="PTHR46093">
    <property type="entry name" value="ACYL-COA-BINDING DOMAIN-CONTAINING PROTEIN 5"/>
    <property type="match status" value="1"/>
</dbReference>
<dbReference type="Gene3D" id="2.120.10.80">
    <property type="entry name" value="Kelch-type beta propeller"/>
    <property type="match status" value="2"/>
</dbReference>
<dbReference type="SUPFAM" id="SSF50965">
    <property type="entry name" value="Galactose oxidase, central domain"/>
    <property type="match status" value="1"/>
</dbReference>
<name>A0A1R2CB76_9CILI</name>
<evidence type="ECO:0000256" key="4">
    <source>
        <dbReference type="SAM" id="MobiDB-lite"/>
    </source>
</evidence>
<keyword evidence="3" id="KW-0175">Coiled coil</keyword>
<dbReference type="AlphaFoldDB" id="A0A1R2CB76"/>
<keyword evidence="2" id="KW-0677">Repeat</keyword>
<dbReference type="Pfam" id="PF24681">
    <property type="entry name" value="Kelch_KLHDC2_KLHL20_DRC7"/>
    <property type="match status" value="2"/>
</dbReference>
<dbReference type="EMBL" id="MPUH01000212">
    <property type="protein sequence ID" value="OMJ86220.1"/>
    <property type="molecule type" value="Genomic_DNA"/>
</dbReference>
<evidence type="ECO:0000256" key="1">
    <source>
        <dbReference type="ARBA" id="ARBA00022441"/>
    </source>
</evidence>
<feature type="region of interest" description="Disordered" evidence="4">
    <location>
        <begin position="1"/>
        <end position="22"/>
    </location>
</feature>
<feature type="coiled-coil region" evidence="3">
    <location>
        <begin position="37"/>
        <end position="64"/>
    </location>
</feature>
<keyword evidence="1" id="KW-0880">Kelch repeat</keyword>
<sequence>MNLRNQEPGTPKPQTPSKKFGDTALGTLITTLSCTDTKDVRNLLEAKKRQIKEIQNEFSRARTAEIQSLDFERRTKDKFFLMPNIRKTPVKAFYKNNSPVPKTQKNSDKPLPNDIEVFWHKMSTQGWRPETRQEATLTNIDNKLYLIGGVSRSINHDINKLHPLSHHWEKLNPIGVEPDPRFGHTALEYKGKIIVFGGGTNFNTVHKLRECLNGIKIFTPDPSRWDYMKTSGTYISTRKYHSAAIIGKHLFIYGGLNQKNNLLNDCALLNIEKCVWKSIYLEGPVENAFHTSVSVLNQDQNAFTSIYEVSFSCMNKVQKPGIYIFGGIGSDKQAHDTMWLVSVGKRPLVWSVVITEGKGPSPRFLHSMVYNEKSNHICIFGGRIDMSQTSTYTCFNDVYLLCMQRLLWVRVKVLGEVPQARSGHCAVVSGSHMFIFGGVSNTCYCSSDMFILETDPTKVVDLARREEKKKQFLIDVENYKAKKTLRVHSVLSKKSSRTLSRLSENPSPEGFYY</sequence>
<dbReference type="Proteomes" id="UP000187209">
    <property type="component" value="Unassembled WGS sequence"/>
</dbReference>
<dbReference type="OrthoDB" id="10251809at2759"/>
<reference evidence="5 6" key="1">
    <citation type="submission" date="2016-11" db="EMBL/GenBank/DDBJ databases">
        <title>The macronuclear genome of Stentor coeruleus: a giant cell with tiny introns.</title>
        <authorList>
            <person name="Slabodnick M."/>
            <person name="Ruby J.G."/>
            <person name="Reiff S.B."/>
            <person name="Swart E.C."/>
            <person name="Gosai S."/>
            <person name="Prabakaran S."/>
            <person name="Witkowska E."/>
            <person name="Larue G.E."/>
            <person name="Fisher S."/>
            <person name="Freeman R.M."/>
            <person name="Gunawardena J."/>
            <person name="Chu W."/>
            <person name="Stover N.A."/>
            <person name="Gregory B.D."/>
            <person name="Nowacki M."/>
            <person name="Derisi J."/>
            <person name="Roy S.W."/>
            <person name="Marshall W.F."/>
            <person name="Sood P."/>
        </authorList>
    </citation>
    <scope>NUCLEOTIDE SEQUENCE [LARGE SCALE GENOMIC DNA]</scope>
    <source>
        <strain evidence="5">WM001</strain>
    </source>
</reference>
<accession>A0A1R2CB76</accession>
<evidence type="ECO:0000256" key="3">
    <source>
        <dbReference type="SAM" id="Coils"/>
    </source>
</evidence>
<evidence type="ECO:0000313" key="5">
    <source>
        <dbReference type="EMBL" id="OMJ86220.1"/>
    </source>
</evidence>
<evidence type="ECO:0000256" key="2">
    <source>
        <dbReference type="ARBA" id="ARBA00022737"/>
    </source>
</evidence>
<gene>
    <name evidence="5" type="ORF">SteCoe_12283</name>
</gene>
<dbReference type="InterPro" id="IPR015915">
    <property type="entry name" value="Kelch-typ_b-propeller"/>
</dbReference>
<evidence type="ECO:0000313" key="6">
    <source>
        <dbReference type="Proteomes" id="UP000187209"/>
    </source>
</evidence>
<organism evidence="5 6">
    <name type="scientific">Stentor coeruleus</name>
    <dbReference type="NCBI Taxonomy" id="5963"/>
    <lineage>
        <taxon>Eukaryota</taxon>
        <taxon>Sar</taxon>
        <taxon>Alveolata</taxon>
        <taxon>Ciliophora</taxon>
        <taxon>Postciliodesmatophora</taxon>
        <taxon>Heterotrichea</taxon>
        <taxon>Heterotrichida</taxon>
        <taxon>Stentoridae</taxon>
        <taxon>Stentor</taxon>
    </lineage>
</organism>
<dbReference type="InterPro" id="IPR011043">
    <property type="entry name" value="Gal_Oxase/kelch_b-propeller"/>
</dbReference>
<dbReference type="PANTHER" id="PTHR46093:SF18">
    <property type="entry name" value="FIBRONECTIN TYPE-III DOMAIN-CONTAINING PROTEIN"/>
    <property type="match status" value="1"/>
</dbReference>
<dbReference type="SUPFAM" id="SSF117281">
    <property type="entry name" value="Kelch motif"/>
    <property type="match status" value="1"/>
</dbReference>
<dbReference type="PROSITE" id="PS51257">
    <property type="entry name" value="PROKAR_LIPOPROTEIN"/>
    <property type="match status" value="1"/>
</dbReference>
<comment type="caution">
    <text evidence="5">The sequence shown here is derived from an EMBL/GenBank/DDBJ whole genome shotgun (WGS) entry which is preliminary data.</text>
</comment>
<proteinExistence type="predicted"/>